<evidence type="ECO:0000256" key="5">
    <source>
        <dbReference type="ARBA" id="ARBA00022927"/>
    </source>
</evidence>
<evidence type="ECO:0000256" key="4">
    <source>
        <dbReference type="ARBA" id="ARBA00022525"/>
    </source>
</evidence>
<evidence type="ECO:0000256" key="2">
    <source>
        <dbReference type="ARBA" id="ARBA00004613"/>
    </source>
</evidence>
<dbReference type="Proteomes" id="UP000547058">
    <property type="component" value="Unassembled WGS sequence"/>
</dbReference>
<evidence type="ECO:0000256" key="3">
    <source>
        <dbReference type="ARBA" id="ARBA00022448"/>
    </source>
</evidence>
<sequence length="105" mass="11379">MTQATILPIPLPGPGPGWGDPGAGGSAGSWKGWMSEHSRGFDQGVNDLKQKMADAFEALRQNPSDPEKLGHYQSALSEYNMYRMLQSNSTKSLADQSKTVIRNLA</sequence>
<evidence type="ECO:0000313" key="10">
    <source>
        <dbReference type="Proteomes" id="UP000547058"/>
    </source>
</evidence>
<dbReference type="GO" id="GO:0005576">
    <property type="term" value="C:extracellular region"/>
    <property type="evidence" value="ECO:0007669"/>
    <property type="project" value="UniProtKB-SubCell"/>
</dbReference>
<comment type="subcellular location">
    <subcellularLocation>
        <location evidence="1">Cell surface</location>
    </subcellularLocation>
    <subcellularLocation>
        <location evidence="2">Secreted</location>
    </subcellularLocation>
</comment>
<dbReference type="InterPro" id="IPR037203">
    <property type="entry name" value="T3SS_needle-like_sf"/>
</dbReference>
<reference evidence="9 10" key="1">
    <citation type="submission" date="2020-08" db="EMBL/GenBank/DDBJ databases">
        <title>Stenotrophomonas tumulicola JCM 30961.</title>
        <authorList>
            <person name="Deng Y."/>
        </authorList>
    </citation>
    <scope>NUCLEOTIDE SEQUENCE [LARGE SCALE GENOMIC DNA]</scope>
    <source>
        <strain evidence="9 10">JCM 30961</strain>
    </source>
</reference>
<keyword evidence="10" id="KW-1185">Reference proteome</keyword>
<comment type="similarity">
    <text evidence="7">Belongs to the SctF family.</text>
</comment>
<dbReference type="InterPro" id="IPR021123">
    <property type="entry name" value="T3SS_needle-like"/>
</dbReference>
<evidence type="ECO:0000313" key="9">
    <source>
        <dbReference type="EMBL" id="MBA8682072.1"/>
    </source>
</evidence>
<dbReference type="SUPFAM" id="SSF140129">
    <property type="entry name" value="MxiH-like"/>
    <property type="match status" value="1"/>
</dbReference>
<dbReference type="GO" id="GO:0009986">
    <property type="term" value="C:cell surface"/>
    <property type="evidence" value="ECO:0007669"/>
    <property type="project" value="UniProtKB-SubCell"/>
</dbReference>
<gene>
    <name evidence="9" type="primary">sctF</name>
    <name evidence="9" type="ORF">H4O11_09670</name>
</gene>
<dbReference type="NCBIfam" id="TIGR02105">
    <property type="entry name" value="III_needle"/>
    <property type="match status" value="1"/>
</dbReference>
<dbReference type="GO" id="GO:0030254">
    <property type="term" value="P:protein secretion by the type III secretion system"/>
    <property type="evidence" value="ECO:0007669"/>
    <property type="project" value="InterPro"/>
</dbReference>
<feature type="region of interest" description="Disordered" evidence="8">
    <location>
        <begin position="1"/>
        <end position="36"/>
    </location>
</feature>
<keyword evidence="5" id="KW-0653">Protein transport</keyword>
<dbReference type="InterPro" id="IPR011841">
    <property type="entry name" value="T3SS_needle_YscF"/>
</dbReference>
<evidence type="ECO:0000256" key="8">
    <source>
        <dbReference type="SAM" id="MobiDB-lite"/>
    </source>
</evidence>
<organism evidence="9 10">
    <name type="scientific">Stenotrophomonas tumulicola</name>
    <dbReference type="NCBI Taxonomy" id="1685415"/>
    <lineage>
        <taxon>Bacteria</taxon>
        <taxon>Pseudomonadati</taxon>
        <taxon>Pseudomonadota</taxon>
        <taxon>Gammaproteobacteria</taxon>
        <taxon>Lysobacterales</taxon>
        <taxon>Lysobacteraceae</taxon>
        <taxon>Stenotrophomonas</taxon>
    </lineage>
</organism>
<keyword evidence="4" id="KW-0964">Secreted</keyword>
<dbReference type="EMBL" id="JACGXS010000004">
    <property type="protein sequence ID" value="MBA8682072.1"/>
    <property type="molecule type" value="Genomic_DNA"/>
</dbReference>
<name>A0A7W3IHN8_9GAMM</name>
<evidence type="ECO:0000256" key="7">
    <source>
        <dbReference type="ARBA" id="ARBA00035658"/>
    </source>
</evidence>
<comment type="caution">
    <text evidence="9">The sequence shown here is derived from an EMBL/GenBank/DDBJ whole genome shotgun (WGS) entry which is preliminary data.</text>
</comment>
<dbReference type="Gene3D" id="1.20.58.90">
    <property type="match status" value="1"/>
</dbReference>
<accession>A0A7W3IHN8</accession>
<keyword evidence="6" id="KW-0843">Virulence</keyword>
<evidence type="ECO:0000256" key="6">
    <source>
        <dbReference type="ARBA" id="ARBA00023026"/>
    </source>
</evidence>
<dbReference type="AlphaFoldDB" id="A0A7W3IHN8"/>
<feature type="compositionally biased region" description="Gly residues" evidence="8">
    <location>
        <begin position="16"/>
        <end position="27"/>
    </location>
</feature>
<keyword evidence="3" id="KW-0813">Transport</keyword>
<evidence type="ECO:0000256" key="1">
    <source>
        <dbReference type="ARBA" id="ARBA00004241"/>
    </source>
</evidence>
<dbReference type="GO" id="GO:0030257">
    <property type="term" value="C:type III protein secretion system complex"/>
    <property type="evidence" value="ECO:0007669"/>
    <property type="project" value="InterPro"/>
</dbReference>
<protein>
    <submittedName>
        <fullName evidence="9">Type III secretion system needle filament subunit SctF</fullName>
    </submittedName>
</protein>
<dbReference type="Pfam" id="PF09392">
    <property type="entry name" value="T3SS_needle_F"/>
    <property type="match status" value="1"/>
</dbReference>
<proteinExistence type="inferred from homology"/>